<dbReference type="AlphaFoldDB" id="A0A0F9BXZ7"/>
<proteinExistence type="predicted"/>
<sequence length="394" mass="42583">MLGSVLRIPAAATVFLNTYEDNSWQRSDSAVETRVTQKTKTLGVDDAGLVFIDPTDHAITVTLPAPAAAKGLAYAVALHHYGYGLMANGDLEADEVPSMNGETPADTGNVTWSRSSVVARGGTYSGKMLTTDGATTNQFFHDAGADLHGLSASITYTLVVWTYVPTAGGLSALTEIKIYAYDVTNTTTLALVSPSLYDTWERHSLSFTIPASCAHLDLYLQITNAASANEFFYVDDIQLYRHYDVTVSGPIENVASYLLGDEGDELDIVSDGDKYLETNYTAHDHSGPDADGFWHRAREGDQLTHGHAVLVFVNSSTLAVAVTFLKNFVTNDYQVAIGGFIATTMTDTELNKLGALEIESKTVSGFTFTQHVDAAVVDADDTITFDYIAEGHWR</sequence>
<name>A0A0F9BXZ7_9ZZZZ</name>
<gene>
    <name evidence="1" type="ORF">LCGC14_2674670</name>
</gene>
<evidence type="ECO:0000313" key="1">
    <source>
        <dbReference type="EMBL" id="KKK95254.1"/>
    </source>
</evidence>
<organism evidence="1">
    <name type="scientific">marine sediment metagenome</name>
    <dbReference type="NCBI Taxonomy" id="412755"/>
    <lineage>
        <taxon>unclassified sequences</taxon>
        <taxon>metagenomes</taxon>
        <taxon>ecological metagenomes</taxon>
    </lineage>
</organism>
<evidence type="ECO:0008006" key="2">
    <source>
        <dbReference type="Google" id="ProtNLM"/>
    </source>
</evidence>
<dbReference type="Gene3D" id="2.60.120.260">
    <property type="entry name" value="Galactose-binding domain-like"/>
    <property type="match status" value="1"/>
</dbReference>
<dbReference type="EMBL" id="LAZR01046991">
    <property type="protein sequence ID" value="KKK95254.1"/>
    <property type="molecule type" value="Genomic_DNA"/>
</dbReference>
<comment type="caution">
    <text evidence="1">The sequence shown here is derived from an EMBL/GenBank/DDBJ whole genome shotgun (WGS) entry which is preliminary data.</text>
</comment>
<accession>A0A0F9BXZ7</accession>
<protein>
    <recommendedName>
        <fullName evidence="2">CBM-cenC domain-containing protein</fullName>
    </recommendedName>
</protein>
<reference evidence="1" key="1">
    <citation type="journal article" date="2015" name="Nature">
        <title>Complex archaea that bridge the gap between prokaryotes and eukaryotes.</title>
        <authorList>
            <person name="Spang A."/>
            <person name="Saw J.H."/>
            <person name="Jorgensen S.L."/>
            <person name="Zaremba-Niedzwiedzka K."/>
            <person name="Martijn J."/>
            <person name="Lind A.E."/>
            <person name="van Eijk R."/>
            <person name="Schleper C."/>
            <person name="Guy L."/>
            <person name="Ettema T.J."/>
        </authorList>
    </citation>
    <scope>NUCLEOTIDE SEQUENCE</scope>
</reference>